<comment type="caution">
    <text evidence="1">The sequence shown here is derived from an EMBL/GenBank/DDBJ whole genome shotgun (WGS) entry which is preliminary data.</text>
</comment>
<reference evidence="1" key="1">
    <citation type="submission" date="2023-03" db="EMBL/GenBank/DDBJ databases">
        <title>Massive genome expansion in bonnet fungi (Mycena s.s.) driven by repeated elements and novel gene families across ecological guilds.</title>
        <authorList>
            <consortium name="Lawrence Berkeley National Laboratory"/>
            <person name="Harder C.B."/>
            <person name="Miyauchi S."/>
            <person name="Viragh M."/>
            <person name="Kuo A."/>
            <person name="Thoen E."/>
            <person name="Andreopoulos B."/>
            <person name="Lu D."/>
            <person name="Skrede I."/>
            <person name="Drula E."/>
            <person name="Henrissat B."/>
            <person name="Morin E."/>
            <person name="Kohler A."/>
            <person name="Barry K."/>
            <person name="LaButti K."/>
            <person name="Morin E."/>
            <person name="Salamov A."/>
            <person name="Lipzen A."/>
            <person name="Mereny Z."/>
            <person name="Hegedus B."/>
            <person name="Baldrian P."/>
            <person name="Stursova M."/>
            <person name="Weitz H."/>
            <person name="Taylor A."/>
            <person name="Grigoriev I.V."/>
            <person name="Nagy L.G."/>
            <person name="Martin F."/>
            <person name="Kauserud H."/>
        </authorList>
    </citation>
    <scope>NUCLEOTIDE SEQUENCE</scope>
    <source>
        <strain evidence="1">9144</strain>
    </source>
</reference>
<sequence length="268" mass="29903">MFFRFYDHPGVHLPPAQQAVLRRELLEIARASMNPVPDYQCLSSSADALDDKLIVVAYIDSADSERSQIPRAVAFTSALFLDVPAVAHPVLHAGLTVAIPALRRTGIVAQLFVALYQNMIPCHPHGFWVTTLAAVLSSLVKAEKMLCNTHPAPPHRRLGMRSTGPQEAHLAIARAISERHRAALLISPTAEWDEAQFVFRGSLSWDAALCFQKDVDDVRFWHRDKSSNEFFHQLLRPGMGDEVLHVGFANVEKLGKLFGGRQRRETKL</sequence>
<name>A0AAD6UWG0_9AGAR</name>
<gene>
    <name evidence="1" type="ORF">GGX14DRAFT_403489</name>
</gene>
<organism evidence="1 2">
    <name type="scientific">Mycena pura</name>
    <dbReference type="NCBI Taxonomy" id="153505"/>
    <lineage>
        <taxon>Eukaryota</taxon>
        <taxon>Fungi</taxon>
        <taxon>Dikarya</taxon>
        <taxon>Basidiomycota</taxon>
        <taxon>Agaricomycotina</taxon>
        <taxon>Agaricomycetes</taxon>
        <taxon>Agaricomycetidae</taxon>
        <taxon>Agaricales</taxon>
        <taxon>Marasmiineae</taxon>
        <taxon>Mycenaceae</taxon>
        <taxon>Mycena</taxon>
    </lineage>
</organism>
<proteinExistence type="predicted"/>
<accession>A0AAD6UWG0</accession>
<dbReference type="Proteomes" id="UP001219525">
    <property type="component" value="Unassembled WGS sequence"/>
</dbReference>
<keyword evidence="2" id="KW-1185">Reference proteome</keyword>
<evidence type="ECO:0000313" key="1">
    <source>
        <dbReference type="EMBL" id="KAJ7196289.1"/>
    </source>
</evidence>
<dbReference type="AlphaFoldDB" id="A0AAD6UWG0"/>
<protein>
    <submittedName>
        <fullName evidence="1">Uncharacterized protein</fullName>
    </submittedName>
</protein>
<evidence type="ECO:0000313" key="2">
    <source>
        <dbReference type="Proteomes" id="UP001219525"/>
    </source>
</evidence>
<dbReference type="EMBL" id="JARJCW010000085">
    <property type="protein sequence ID" value="KAJ7196289.1"/>
    <property type="molecule type" value="Genomic_DNA"/>
</dbReference>